<reference evidence="2" key="1">
    <citation type="submission" date="2014-11" db="EMBL/GenBank/DDBJ databases">
        <authorList>
            <person name="Amaro Gonzalez C."/>
        </authorList>
    </citation>
    <scope>NUCLEOTIDE SEQUENCE</scope>
</reference>
<evidence type="ECO:0000256" key="1">
    <source>
        <dbReference type="SAM" id="MobiDB-lite"/>
    </source>
</evidence>
<accession>A0A0E9X738</accession>
<evidence type="ECO:0000313" key="2">
    <source>
        <dbReference type="EMBL" id="JAH98241.1"/>
    </source>
</evidence>
<sequence>MLQLRNRRYCRHSKHNAGRKESSFGTVPVSQPAAKLQCFVKRSYFLKMSDHSVTRESGSPPAAWTVRKCPSTEERKIKKNLLGPFSLTAIVFPLEKRLQILTKR</sequence>
<organism evidence="2">
    <name type="scientific">Anguilla anguilla</name>
    <name type="common">European freshwater eel</name>
    <name type="synonym">Muraena anguilla</name>
    <dbReference type="NCBI Taxonomy" id="7936"/>
    <lineage>
        <taxon>Eukaryota</taxon>
        <taxon>Metazoa</taxon>
        <taxon>Chordata</taxon>
        <taxon>Craniata</taxon>
        <taxon>Vertebrata</taxon>
        <taxon>Euteleostomi</taxon>
        <taxon>Actinopterygii</taxon>
        <taxon>Neopterygii</taxon>
        <taxon>Teleostei</taxon>
        <taxon>Anguilliformes</taxon>
        <taxon>Anguillidae</taxon>
        <taxon>Anguilla</taxon>
    </lineage>
</organism>
<reference evidence="2" key="2">
    <citation type="journal article" date="2015" name="Fish Shellfish Immunol.">
        <title>Early steps in the European eel (Anguilla anguilla)-Vibrio vulnificus interaction in the gills: Role of the RtxA13 toxin.</title>
        <authorList>
            <person name="Callol A."/>
            <person name="Pajuelo D."/>
            <person name="Ebbesson L."/>
            <person name="Teles M."/>
            <person name="MacKenzie S."/>
            <person name="Amaro C."/>
        </authorList>
    </citation>
    <scope>NUCLEOTIDE SEQUENCE</scope>
</reference>
<dbReference type="AlphaFoldDB" id="A0A0E9X738"/>
<feature type="compositionally biased region" description="Basic residues" evidence="1">
    <location>
        <begin position="1"/>
        <end position="17"/>
    </location>
</feature>
<proteinExistence type="predicted"/>
<dbReference type="EMBL" id="GBXM01010336">
    <property type="protein sequence ID" value="JAH98241.1"/>
    <property type="molecule type" value="Transcribed_RNA"/>
</dbReference>
<protein>
    <submittedName>
        <fullName evidence="2">Uncharacterized protein</fullName>
    </submittedName>
</protein>
<feature type="region of interest" description="Disordered" evidence="1">
    <location>
        <begin position="1"/>
        <end position="26"/>
    </location>
</feature>
<name>A0A0E9X738_ANGAN</name>